<feature type="domain" description="FAS1" evidence="2">
    <location>
        <begin position="45"/>
        <end position="176"/>
    </location>
</feature>
<dbReference type="SUPFAM" id="SSF82153">
    <property type="entry name" value="FAS1 domain"/>
    <property type="match status" value="1"/>
</dbReference>
<proteinExistence type="predicted"/>
<dbReference type="InterPro" id="IPR050904">
    <property type="entry name" value="Adhesion/Biosynth-related"/>
</dbReference>
<dbReference type="EMBL" id="JADEVV010000035">
    <property type="protein sequence ID" value="MBE9254656.1"/>
    <property type="molecule type" value="Genomic_DNA"/>
</dbReference>
<evidence type="ECO:0000256" key="1">
    <source>
        <dbReference type="SAM" id="SignalP"/>
    </source>
</evidence>
<evidence type="ECO:0000259" key="2">
    <source>
        <dbReference type="PROSITE" id="PS50213"/>
    </source>
</evidence>
<protein>
    <submittedName>
        <fullName evidence="3">Fasciclin domain-containing protein</fullName>
    </submittedName>
</protein>
<sequence>MKTAARIVAFTALTGFALGVPSVAMAEMETTEKPAVVSQAAMETTMNIVEVAAGNETFSTLVAAVEAADLVEALSAEGPFTVFAPTNDAFAALPAGTVESLLLPENKDKLVKILTYHVVPGKITAAQVTSGEVESLAGEALTFKVKDGKVKVNKATVISADVDASNGVIHVVDQVILPPM</sequence>
<name>A0ABR9VTH1_9SYNC</name>
<dbReference type="PROSITE" id="PS50213">
    <property type="entry name" value="FAS1"/>
    <property type="match status" value="1"/>
</dbReference>
<feature type="signal peptide" evidence="1">
    <location>
        <begin position="1"/>
        <end position="26"/>
    </location>
</feature>
<keyword evidence="1" id="KW-0732">Signal</keyword>
<dbReference type="SMART" id="SM00554">
    <property type="entry name" value="FAS1"/>
    <property type="match status" value="1"/>
</dbReference>
<reference evidence="3 4" key="1">
    <citation type="submission" date="2020-10" db="EMBL/GenBank/DDBJ databases">
        <authorList>
            <person name="Castelo-Branco R."/>
            <person name="Eusebio N."/>
            <person name="Adriana R."/>
            <person name="Vieira A."/>
            <person name="Brugerolle De Fraissinette N."/>
            <person name="Rezende De Castro R."/>
            <person name="Schneider M.P."/>
            <person name="Vasconcelos V."/>
            <person name="Leao P.N."/>
        </authorList>
    </citation>
    <scope>NUCLEOTIDE SEQUENCE [LARGE SCALE GENOMIC DNA]</scope>
    <source>
        <strain evidence="3 4">LEGE 00031</strain>
    </source>
</reference>
<dbReference type="Gene3D" id="2.30.180.10">
    <property type="entry name" value="FAS1 domain"/>
    <property type="match status" value="1"/>
</dbReference>
<feature type="chain" id="PRO_5046698076" evidence="1">
    <location>
        <begin position="27"/>
        <end position="180"/>
    </location>
</feature>
<dbReference type="Pfam" id="PF02469">
    <property type="entry name" value="Fasciclin"/>
    <property type="match status" value="1"/>
</dbReference>
<dbReference type="InterPro" id="IPR036378">
    <property type="entry name" value="FAS1_dom_sf"/>
</dbReference>
<dbReference type="InterPro" id="IPR000782">
    <property type="entry name" value="FAS1_domain"/>
</dbReference>
<comment type="caution">
    <text evidence="3">The sequence shown here is derived from an EMBL/GenBank/DDBJ whole genome shotgun (WGS) entry which is preliminary data.</text>
</comment>
<dbReference type="PANTHER" id="PTHR10900:SF77">
    <property type="entry name" value="FI19380P1"/>
    <property type="match status" value="1"/>
</dbReference>
<dbReference type="Proteomes" id="UP000658720">
    <property type="component" value="Unassembled WGS sequence"/>
</dbReference>
<organism evidence="3 4">
    <name type="scientific">Synechocystis salina LEGE 00031</name>
    <dbReference type="NCBI Taxonomy" id="1828736"/>
    <lineage>
        <taxon>Bacteria</taxon>
        <taxon>Bacillati</taxon>
        <taxon>Cyanobacteriota</taxon>
        <taxon>Cyanophyceae</taxon>
        <taxon>Synechococcales</taxon>
        <taxon>Merismopediaceae</taxon>
        <taxon>Synechocystis</taxon>
    </lineage>
</organism>
<evidence type="ECO:0000313" key="3">
    <source>
        <dbReference type="EMBL" id="MBE9254656.1"/>
    </source>
</evidence>
<evidence type="ECO:0000313" key="4">
    <source>
        <dbReference type="Proteomes" id="UP000658720"/>
    </source>
</evidence>
<dbReference type="PANTHER" id="PTHR10900">
    <property type="entry name" value="PERIOSTIN-RELATED"/>
    <property type="match status" value="1"/>
</dbReference>
<gene>
    <name evidence="3" type="ORF">IQ217_12575</name>
</gene>
<accession>A0ABR9VTH1</accession>
<keyword evidence="4" id="KW-1185">Reference proteome</keyword>
<dbReference type="RefSeq" id="WP_190598797.1">
    <property type="nucleotide sequence ID" value="NZ_JADEVV010000035.1"/>
</dbReference>